<keyword evidence="2" id="KW-1185">Reference proteome</keyword>
<dbReference type="Proteomes" id="UP000198552">
    <property type="component" value="Unassembled WGS sequence"/>
</dbReference>
<protein>
    <recommendedName>
        <fullName evidence="3">tRNA A-37 threonylcarbamoyl transferase component Bud32</fullName>
    </recommendedName>
</protein>
<evidence type="ECO:0000313" key="1">
    <source>
        <dbReference type="EMBL" id="SDM74001.1"/>
    </source>
</evidence>
<sequence>MSDRPAPGPLRDPAAFLAQQLPLQRQTVARHVLEGGAVVWLKRAGPRRSRTGYRALALAARVLRLPVLTPVPTPGGRAAIATEVRRLHELQARGVRVPQVLAAAEDGFLMADLGAPGQDTPSLAKELNHALPAGGGAVLALWTQGLATLADVHARGACLSQAFARNLVRCPDGRIACIDFEDDPAAVLPPALCQWRDALCYAHSTALHLAQAGVLPEARAAWQRWQAQPPYGPELQALARQTAARLAWLRHLPADRRWGRDAQRVRAAWELLSSL</sequence>
<name>A0A1G9VPW8_9BURK</name>
<accession>A0A1G9VPW8</accession>
<evidence type="ECO:0008006" key="3">
    <source>
        <dbReference type="Google" id="ProtNLM"/>
    </source>
</evidence>
<proteinExistence type="predicted"/>
<gene>
    <name evidence="1" type="ORF">SAMN05428957_11413</name>
</gene>
<reference evidence="2" key="1">
    <citation type="submission" date="2016-10" db="EMBL/GenBank/DDBJ databases">
        <authorList>
            <person name="Varghese N."/>
            <person name="Submissions S."/>
        </authorList>
    </citation>
    <scope>NUCLEOTIDE SEQUENCE [LARGE SCALE GENOMIC DNA]</scope>
    <source>
        <strain evidence="2">EPL6</strain>
    </source>
</reference>
<dbReference type="EMBL" id="FNHP01000014">
    <property type="protein sequence ID" value="SDM74001.1"/>
    <property type="molecule type" value="Genomic_DNA"/>
</dbReference>
<dbReference type="RefSeq" id="WP_091572817.1">
    <property type="nucleotide sequence ID" value="NZ_FNHP01000014.1"/>
</dbReference>
<dbReference type="STRING" id="1527607.SAMN05428957_11413"/>
<dbReference type="AlphaFoldDB" id="A0A1G9VPW8"/>
<evidence type="ECO:0000313" key="2">
    <source>
        <dbReference type="Proteomes" id="UP000198552"/>
    </source>
</evidence>
<organism evidence="1 2">
    <name type="scientific">Oryzisolibacter propanilivorax</name>
    <dbReference type="NCBI Taxonomy" id="1527607"/>
    <lineage>
        <taxon>Bacteria</taxon>
        <taxon>Pseudomonadati</taxon>
        <taxon>Pseudomonadota</taxon>
        <taxon>Betaproteobacteria</taxon>
        <taxon>Burkholderiales</taxon>
        <taxon>Comamonadaceae</taxon>
        <taxon>Oryzisolibacter</taxon>
    </lineage>
</organism>
<dbReference type="OrthoDB" id="8028712at2"/>